<dbReference type="InterPro" id="IPR040643">
    <property type="entry name" value="MLVIN_C"/>
</dbReference>
<dbReference type="Ensembl" id="ENSHHUT00000093398.1">
    <property type="protein sequence ID" value="ENSHHUP00000090592.1"/>
    <property type="gene ID" value="ENSHHUG00000052305.1"/>
</dbReference>
<keyword evidence="3" id="KW-0540">Nuclease</keyword>
<keyword evidence="2" id="KW-0548">Nucleotidyltransferase</keyword>
<keyword evidence="4" id="KW-0255">Endonuclease</keyword>
<evidence type="ECO:0000313" key="7">
    <source>
        <dbReference type="Ensembl" id="ENSHHUP00000090592.1"/>
    </source>
</evidence>
<reference evidence="8" key="1">
    <citation type="submission" date="2018-06" db="EMBL/GenBank/DDBJ databases">
        <title>Genome assembly of Danube salmon.</title>
        <authorList>
            <person name="Macqueen D.J."/>
            <person name="Gundappa M.K."/>
        </authorList>
    </citation>
    <scope>NUCLEOTIDE SEQUENCE [LARGE SCALE GENOMIC DNA]</scope>
</reference>
<evidence type="ECO:0000256" key="3">
    <source>
        <dbReference type="ARBA" id="ARBA00022722"/>
    </source>
</evidence>
<evidence type="ECO:0000313" key="8">
    <source>
        <dbReference type="Proteomes" id="UP000314982"/>
    </source>
</evidence>
<protein>
    <recommendedName>
        <fullName evidence="6">Murine leukemia virus integrase C-terminal domain-containing protein</fullName>
    </recommendedName>
</protein>
<accession>A0A4W5RP82</accession>
<dbReference type="GO" id="GO:0016787">
    <property type="term" value="F:hydrolase activity"/>
    <property type="evidence" value="ECO:0007669"/>
    <property type="project" value="UniProtKB-KW"/>
</dbReference>
<evidence type="ECO:0000259" key="6">
    <source>
        <dbReference type="Pfam" id="PF18697"/>
    </source>
</evidence>
<keyword evidence="8" id="KW-1185">Reference proteome</keyword>
<evidence type="ECO:0000256" key="4">
    <source>
        <dbReference type="ARBA" id="ARBA00022759"/>
    </source>
</evidence>
<name>A0A4W5RP82_9TELE</name>
<dbReference type="AlphaFoldDB" id="A0A4W5RP82"/>
<sequence>MTDRQIDLTLAQVEHLEYMKELTTIPRWMGPFKVTMATPTAVRVQERSGWHHLSHCQKVFKPRLEHDRTSLERPENIQYITKVSTPLTFL</sequence>
<evidence type="ECO:0000256" key="2">
    <source>
        <dbReference type="ARBA" id="ARBA00022695"/>
    </source>
</evidence>
<dbReference type="GeneTree" id="ENSGT00970000198405"/>
<evidence type="ECO:0000256" key="1">
    <source>
        <dbReference type="ARBA" id="ARBA00022679"/>
    </source>
</evidence>
<dbReference type="Gene3D" id="2.30.30.850">
    <property type="match status" value="1"/>
</dbReference>
<keyword evidence="5" id="KW-0378">Hydrolase</keyword>
<proteinExistence type="predicted"/>
<keyword evidence="1" id="KW-0808">Transferase</keyword>
<feature type="domain" description="Murine leukemia virus integrase C-terminal" evidence="6">
    <location>
        <begin position="25"/>
        <end position="59"/>
    </location>
</feature>
<dbReference type="GO" id="GO:0016779">
    <property type="term" value="F:nucleotidyltransferase activity"/>
    <property type="evidence" value="ECO:0007669"/>
    <property type="project" value="UniProtKB-KW"/>
</dbReference>
<dbReference type="Pfam" id="PF18697">
    <property type="entry name" value="MLVIN_C"/>
    <property type="match status" value="1"/>
</dbReference>
<dbReference type="Proteomes" id="UP000314982">
    <property type="component" value="Unassembled WGS sequence"/>
</dbReference>
<reference evidence="7" key="3">
    <citation type="submission" date="2025-09" db="UniProtKB">
        <authorList>
            <consortium name="Ensembl"/>
        </authorList>
    </citation>
    <scope>IDENTIFICATION</scope>
</reference>
<evidence type="ECO:0000256" key="5">
    <source>
        <dbReference type="ARBA" id="ARBA00022801"/>
    </source>
</evidence>
<reference evidence="7" key="2">
    <citation type="submission" date="2025-08" db="UniProtKB">
        <authorList>
            <consortium name="Ensembl"/>
        </authorList>
    </citation>
    <scope>IDENTIFICATION</scope>
</reference>
<dbReference type="GO" id="GO:0004519">
    <property type="term" value="F:endonuclease activity"/>
    <property type="evidence" value="ECO:0007669"/>
    <property type="project" value="UniProtKB-KW"/>
</dbReference>
<organism evidence="7 8">
    <name type="scientific">Hucho hucho</name>
    <name type="common">huchen</name>
    <dbReference type="NCBI Taxonomy" id="62062"/>
    <lineage>
        <taxon>Eukaryota</taxon>
        <taxon>Metazoa</taxon>
        <taxon>Chordata</taxon>
        <taxon>Craniata</taxon>
        <taxon>Vertebrata</taxon>
        <taxon>Euteleostomi</taxon>
        <taxon>Actinopterygii</taxon>
        <taxon>Neopterygii</taxon>
        <taxon>Teleostei</taxon>
        <taxon>Protacanthopterygii</taxon>
        <taxon>Salmoniformes</taxon>
        <taxon>Salmonidae</taxon>
        <taxon>Salmoninae</taxon>
        <taxon>Hucho</taxon>
    </lineage>
</organism>